<dbReference type="PANTHER" id="PTHR43327">
    <property type="entry name" value="STOMATIN-LIKE PROTEIN 2, MITOCHONDRIAL"/>
    <property type="match status" value="1"/>
</dbReference>
<organism evidence="9 10">
    <name type="scientific">Pseudohalioglobus lutimaris</name>
    <dbReference type="NCBI Taxonomy" id="1737061"/>
    <lineage>
        <taxon>Bacteria</taxon>
        <taxon>Pseudomonadati</taxon>
        <taxon>Pseudomonadota</taxon>
        <taxon>Gammaproteobacteria</taxon>
        <taxon>Cellvibrionales</taxon>
        <taxon>Halieaceae</taxon>
        <taxon>Pseudohalioglobus</taxon>
    </lineage>
</organism>
<accession>A0A2N5X1M6</accession>
<dbReference type="PANTHER" id="PTHR43327:SF2">
    <property type="entry name" value="MODULATOR OF FTSH PROTEASE HFLK"/>
    <property type="match status" value="1"/>
</dbReference>
<dbReference type="Pfam" id="PF01145">
    <property type="entry name" value="Band_7"/>
    <property type="match status" value="1"/>
</dbReference>
<gene>
    <name evidence="9" type="primary">hflK</name>
    <name evidence="9" type="ORF">C0039_12720</name>
</gene>
<dbReference type="InterPro" id="IPR010201">
    <property type="entry name" value="HflK"/>
</dbReference>
<dbReference type="InterPro" id="IPR001972">
    <property type="entry name" value="Stomatin_HflK_fam"/>
</dbReference>
<comment type="caution">
    <text evidence="9">The sequence shown here is derived from an EMBL/GenBank/DDBJ whole genome shotgun (WGS) entry which is preliminary data.</text>
</comment>
<dbReference type="InterPro" id="IPR036013">
    <property type="entry name" value="Band_7/SPFH_dom_sf"/>
</dbReference>
<comment type="function">
    <text evidence="6">HflC and HflK could encode or regulate a protease.</text>
</comment>
<dbReference type="Proteomes" id="UP000235005">
    <property type="component" value="Unassembled WGS sequence"/>
</dbReference>
<name>A0A2N5X1M6_9GAMM</name>
<dbReference type="SUPFAM" id="SSF117892">
    <property type="entry name" value="Band 7/SPFH domain"/>
    <property type="match status" value="1"/>
</dbReference>
<dbReference type="InterPro" id="IPR001107">
    <property type="entry name" value="Band_7"/>
</dbReference>
<dbReference type="CDD" id="cd03404">
    <property type="entry name" value="SPFH_HflK"/>
    <property type="match status" value="1"/>
</dbReference>
<reference evidence="9 10" key="1">
    <citation type="submission" date="2018-01" db="EMBL/GenBank/DDBJ databases">
        <title>The draft genome sequence of Halioglobus lutimaris HF004.</title>
        <authorList>
            <person name="Du Z.-J."/>
            <person name="Shi M.-J."/>
        </authorList>
    </citation>
    <scope>NUCLEOTIDE SEQUENCE [LARGE SCALE GENOMIC DNA]</scope>
    <source>
        <strain evidence="9 10">HF004</strain>
    </source>
</reference>
<comment type="similarity">
    <text evidence="2 6">Belongs to the band 7/mec-2 family. HflK subfamily.</text>
</comment>
<protein>
    <recommendedName>
        <fullName evidence="6">Protein HflK</fullName>
    </recommendedName>
</protein>
<evidence type="ECO:0000256" key="6">
    <source>
        <dbReference type="RuleBase" id="RU364113"/>
    </source>
</evidence>
<dbReference type="AlphaFoldDB" id="A0A2N5X1M6"/>
<keyword evidence="10" id="KW-1185">Reference proteome</keyword>
<dbReference type="PRINTS" id="PR00721">
    <property type="entry name" value="STOMATIN"/>
</dbReference>
<dbReference type="InterPro" id="IPR050710">
    <property type="entry name" value="Band7/mec-2_domain"/>
</dbReference>
<evidence type="ECO:0000259" key="8">
    <source>
        <dbReference type="SMART" id="SM00244"/>
    </source>
</evidence>
<dbReference type="GO" id="GO:0008233">
    <property type="term" value="F:peptidase activity"/>
    <property type="evidence" value="ECO:0007669"/>
    <property type="project" value="UniProtKB-KW"/>
</dbReference>
<evidence type="ECO:0000313" key="10">
    <source>
        <dbReference type="Proteomes" id="UP000235005"/>
    </source>
</evidence>
<evidence type="ECO:0000256" key="5">
    <source>
        <dbReference type="ARBA" id="ARBA00023136"/>
    </source>
</evidence>
<dbReference type="Pfam" id="PF12221">
    <property type="entry name" value="HflK_N"/>
    <property type="match status" value="1"/>
</dbReference>
<dbReference type="OrthoDB" id="9779595at2"/>
<dbReference type="NCBIfam" id="TIGR01933">
    <property type="entry name" value="hflK"/>
    <property type="match status" value="1"/>
</dbReference>
<keyword evidence="9" id="KW-0645">Protease</keyword>
<keyword evidence="5 6" id="KW-0472">Membrane</keyword>
<dbReference type="InterPro" id="IPR020980">
    <property type="entry name" value="Membrane_HflK_N"/>
</dbReference>
<keyword evidence="9" id="KW-0378">Hydrolase</keyword>
<dbReference type="EMBL" id="PKUS01000015">
    <property type="protein sequence ID" value="PLW68395.1"/>
    <property type="molecule type" value="Genomic_DNA"/>
</dbReference>
<evidence type="ECO:0000256" key="2">
    <source>
        <dbReference type="ARBA" id="ARBA00006971"/>
    </source>
</evidence>
<dbReference type="GO" id="GO:0016020">
    <property type="term" value="C:membrane"/>
    <property type="evidence" value="ECO:0007669"/>
    <property type="project" value="UniProtKB-SubCell"/>
</dbReference>
<keyword evidence="3 6" id="KW-0812">Transmembrane</keyword>
<evidence type="ECO:0000256" key="1">
    <source>
        <dbReference type="ARBA" id="ARBA00004167"/>
    </source>
</evidence>
<evidence type="ECO:0000256" key="7">
    <source>
        <dbReference type="SAM" id="MobiDB-lite"/>
    </source>
</evidence>
<evidence type="ECO:0000256" key="3">
    <source>
        <dbReference type="ARBA" id="ARBA00022692"/>
    </source>
</evidence>
<dbReference type="GO" id="GO:0006508">
    <property type="term" value="P:proteolysis"/>
    <property type="evidence" value="ECO:0007669"/>
    <property type="project" value="UniProtKB-KW"/>
</dbReference>
<sequence>MAWNEPGGGNNKGPKDPWGGGDQGPPDLDEALKKLQEKMSGLFGGKSGSGGGSGGSAGPAVSGSLFGVLAIVAAVVWGLMGFYQIDEQERAVVLRFGKYNETVQPGLQWNPPLIDEVIKVNTTKVRAASFRETMLTQDENIVEVNMSVQYVINDPDKFVLKVRDPERSLQHATQSALRHVVGDTGMDLVLTEGRVRIAGDVKQRLQEYLDIYETGILVTTINVDDAKPPNQVQAAFDDVIKAREDEERVKNEAQAYANGIVPEARGAAQRQIEEANAYKEQVIASAQGEADRFSKLLAEYNKAPEVTRERLYLDAVQAVYGNTSKVMVDVEGGNNMMYLPLDKLAEQSQSRVMRSPGLGLDSNALREITNAVTEQLRRDAAAAGSTRRGGR</sequence>
<evidence type="ECO:0000313" key="9">
    <source>
        <dbReference type="EMBL" id="PLW68395.1"/>
    </source>
</evidence>
<feature type="transmembrane region" description="Helical" evidence="6">
    <location>
        <begin position="65"/>
        <end position="85"/>
    </location>
</feature>
<comment type="subunit">
    <text evidence="6">HflC and HflK may interact to form a multimeric complex.</text>
</comment>
<feature type="compositionally biased region" description="Gly residues" evidence="7">
    <location>
        <begin position="1"/>
        <end position="11"/>
    </location>
</feature>
<feature type="region of interest" description="Disordered" evidence="7">
    <location>
        <begin position="1"/>
        <end position="32"/>
    </location>
</feature>
<comment type="subcellular location">
    <subcellularLocation>
        <location evidence="1">Membrane</location>
        <topology evidence="1">Single-pass membrane protein</topology>
    </subcellularLocation>
</comment>
<dbReference type="SMART" id="SM00244">
    <property type="entry name" value="PHB"/>
    <property type="match status" value="1"/>
</dbReference>
<feature type="domain" description="Band 7" evidence="8">
    <location>
        <begin position="80"/>
        <end position="240"/>
    </location>
</feature>
<dbReference type="Gene3D" id="3.30.479.30">
    <property type="entry name" value="Band 7 domain"/>
    <property type="match status" value="1"/>
</dbReference>
<proteinExistence type="inferred from homology"/>
<dbReference type="RefSeq" id="WP_075999285.1">
    <property type="nucleotide sequence ID" value="NZ_PKUS01000015.1"/>
</dbReference>
<keyword evidence="4 6" id="KW-1133">Transmembrane helix</keyword>
<evidence type="ECO:0000256" key="4">
    <source>
        <dbReference type="ARBA" id="ARBA00022989"/>
    </source>
</evidence>